<dbReference type="AlphaFoldDB" id="A0A6H1P387"/>
<accession>A0A6H1P387</accession>
<dbReference type="InterPro" id="IPR001034">
    <property type="entry name" value="DeoR_HTH"/>
</dbReference>
<name>A0A6H1P387_PRIMG</name>
<dbReference type="InterPro" id="IPR036390">
    <property type="entry name" value="WH_DNA-bd_sf"/>
</dbReference>
<dbReference type="SUPFAM" id="SSF160387">
    <property type="entry name" value="NosL/MerB-like"/>
    <property type="match status" value="1"/>
</dbReference>
<dbReference type="PROSITE" id="PS51000">
    <property type="entry name" value="HTH_DEOR_2"/>
    <property type="match status" value="1"/>
</dbReference>
<organism evidence="4 5">
    <name type="scientific">Priestia megaterium</name>
    <name type="common">Bacillus megaterium</name>
    <dbReference type="NCBI Taxonomy" id="1404"/>
    <lineage>
        <taxon>Bacteria</taxon>
        <taxon>Bacillati</taxon>
        <taxon>Bacillota</taxon>
        <taxon>Bacilli</taxon>
        <taxon>Bacillales</taxon>
        <taxon>Bacillaceae</taxon>
        <taxon>Priestia</taxon>
    </lineage>
</organism>
<sequence length="197" mass="22463">MLPIERRQHLLTWLNNEGTLSITEISNRLQVSEMTVYRDIKPLIEDKKVIKTSGGICITQENNISSSACTYCLKESNNRHPVQIITHELRVEHLCCPHCGLLRYNDIEKDVSQIICRDFLQDTTISAKMAYFLLDADFNLNCCQPQVLAFDSLKHADQFQKGFGGVVLRFGEAILEIQKRMNGQSGCGCNKKERLLE</sequence>
<feature type="domain" description="HTH deoR-type" evidence="3">
    <location>
        <begin position="3"/>
        <end position="58"/>
    </location>
</feature>
<dbReference type="SUPFAM" id="SSF46785">
    <property type="entry name" value="Winged helix' DNA-binding domain"/>
    <property type="match status" value="1"/>
</dbReference>
<keyword evidence="2" id="KW-0804">Transcription</keyword>
<dbReference type="InterPro" id="IPR036388">
    <property type="entry name" value="WH-like_DNA-bd_sf"/>
</dbReference>
<proteinExistence type="predicted"/>
<dbReference type="Gene3D" id="1.10.10.10">
    <property type="entry name" value="Winged helix-like DNA-binding domain superfamily/Winged helix DNA-binding domain"/>
    <property type="match status" value="1"/>
</dbReference>
<evidence type="ECO:0000256" key="1">
    <source>
        <dbReference type="ARBA" id="ARBA00023015"/>
    </source>
</evidence>
<keyword evidence="1" id="KW-0805">Transcription regulation</keyword>
<reference evidence="4 5" key="2">
    <citation type="submission" date="2020-04" db="EMBL/GenBank/DDBJ databases">
        <authorList>
            <person name="Fomenkov A."/>
            <person name="Anton B.P."/>
            <person name="Roberts R.J."/>
        </authorList>
    </citation>
    <scope>NUCLEOTIDE SEQUENCE [LARGE SCALE GENOMIC DNA]</scope>
    <source>
        <strain evidence="4 5">S2</strain>
    </source>
</reference>
<gene>
    <name evidence="4" type="ORF">HFZ78_16035</name>
</gene>
<dbReference type="InterPro" id="IPR008719">
    <property type="entry name" value="N2O_reductase_NosL"/>
</dbReference>
<reference evidence="4 5" key="1">
    <citation type="submission" date="2020-04" db="EMBL/GenBank/DDBJ databases">
        <title>Genome-Wide Identification of 5-Methylcytosine Sites in Bacterial Genomes By High-Throughput Sequencing of MspJI Restriction Fragments.</title>
        <authorList>
            <person name="Wu V."/>
        </authorList>
    </citation>
    <scope>NUCLEOTIDE SEQUENCE [LARGE SCALE GENOMIC DNA]</scope>
    <source>
        <strain evidence="4 5">S2</strain>
    </source>
</reference>
<evidence type="ECO:0000259" key="3">
    <source>
        <dbReference type="PROSITE" id="PS51000"/>
    </source>
</evidence>
<dbReference type="Proteomes" id="UP000501868">
    <property type="component" value="Chromosome"/>
</dbReference>
<evidence type="ECO:0000313" key="4">
    <source>
        <dbReference type="EMBL" id="QIZ08054.1"/>
    </source>
</evidence>
<evidence type="ECO:0000256" key="2">
    <source>
        <dbReference type="ARBA" id="ARBA00023163"/>
    </source>
</evidence>
<evidence type="ECO:0000313" key="5">
    <source>
        <dbReference type="Proteomes" id="UP000501868"/>
    </source>
</evidence>
<protein>
    <submittedName>
        <fullName evidence="4">DeoR/GlpR transcriptional regulator</fullName>
    </submittedName>
</protein>
<dbReference type="PANTHER" id="PTHR41247">
    <property type="entry name" value="HTH-TYPE TRANSCRIPTIONAL REPRESSOR YCNK"/>
    <property type="match status" value="1"/>
</dbReference>
<dbReference type="SMART" id="SM00420">
    <property type="entry name" value="HTH_DEOR"/>
    <property type="match status" value="1"/>
</dbReference>
<dbReference type="Pfam" id="PF08220">
    <property type="entry name" value="HTH_DeoR"/>
    <property type="match status" value="1"/>
</dbReference>
<dbReference type="GO" id="GO:0003700">
    <property type="term" value="F:DNA-binding transcription factor activity"/>
    <property type="evidence" value="ECO:0007669"/>
    <property type="project" value="InterPro"/>
</dbReference>
<dbReference type="PANTHER" id="PTHR41247:SF1">
    <property type="entry name" value="HTH-TYPE TRANSCRIPTIONAL REPRESSOR YCNK"/>
    <property type="match status" value="1"/>
</dbReference>
<dbReference type="EMBL" id="CP051128">
    <property type="protein sequence ID" value="QIZ08054.1"/>
    <property type="molecule type" value="Genomic_DNA"/>
</dbReference>